<dbReference type="WBParaSite" id="ALUE_0001173101-mRNA-1">
    <property type="protein sequence ID" value="ALUE_0001173101-mRNA-1"/>
    <property type="gene ID" value="ALUE_0001173101"/>
</dbReference>
<reference evidence="2" key="1">
    <citation type="submission" date="2017-02" db="UniProtKB">
        <authorList>
            <consortium name="WormBaseParasite"/>
        </authorList>
    </citation>
    <scope>IDENTIFICATION</scope>
</reference>
<keyword evidence="1" id="KW-1185">Reference proteome</keyword>
<proteinExistence type="predicted"/>
<organism evidence="1 2">
    <name type="scientific">Ascaris lumbricoides</name>
    <name type="common">Giant roundworm</name>
    <dbReference type="NCBI Taxonomy" id="6252"/>
    <lineage>
        <taxon>Eukaryota</taxon>
        <taxon>Metazoa</taxon>
        <taxon>Ecdysozoa</taxon>
        <taxon>Nematoda</taxon>
        <taxon>Chromadorea</taxon>
        <taxon>Rhabditida</taxon>
        <taxon>Spirurina</taxon>
        <taxon>Ascaridomorpha</taxon>
        <taxon>Ascaridoidea</taxon>
        <taxon>Ascarididae</taxon>
        <taxon>Ascaris</taxon>
    </lineage>
</organism>
<evidence type="ECO:0000313" key="2">
    <source>
        <dbReference type="WBParaSite" id="ALUE_0001173101-mRNA-1"/>
    </source>
</evidence>
<protein>
    <submittedName>
        <fullName evidence="2">DUF663 domain-containing protein</fullName>
    </submittedName>
</protein>
<evidence type="ECO:0000313" key="1">
    <source>
        <dbReference type="Proteomes" id="UP000036681"/>
    </source>
</evidence>
<dbReference type="Proteomes" id="UP000036681">
    <property type="component" value="Unplaced"/>
</dbReference>
<accession>A0A0M3I4K1</accession>
<dbReference type="AlphaFoldDB" id="A0A0M3I4K1"/>
<sequence length="106" mass="11725">MDAVPLEGQGPFAYFHCEGAFRREILSSHAAQKREGARSFEDVRTVRWYQPHSTLRCFRSMRGFAGGSARLRTLAKPEVLRGHAFLRCDPGRPATVAAFQASNGGS</sequence>
<name>A0A0M3I4K1_ASCLU</name>